<gene>
    <name evidence="1" type="ORF">A1O7_02069</name>
</gene>
<reference evidence="1 2" key="1">
    <citation type="submission" date="2013-03" db="EMBL/GenBank/DDBJ databases">
        <title>The Genome Sequence of Cladophialophora yegresii CBS 114405.</title>
        <authorList>
            <consortium name="The Broad Institute Genomics Platform"/>
            <person name="Cuomo C."/>
            <person name="de Hoog S."/>
            <person name="Gorbushina A."/>
            <person name="Walker B."/>
            <person name="Young S.K."/>
            <person name="Zeng Q."/>
            <person name="Gargeya S."/>
            <person name="Fitzgerald M."/>
            <person name="Haas B."/>
            <person name="Abouelleil A."/>
            <person name="Allen A.W."/>
            <person name="Alvarado L."/>
            <person name="Arachchi H.M."/>
            <person name="Berlin A.M."/>
            <person name="Chapman S.B."/>
            <person name="Gainer-Dewar J."/>
            <person name="Goldberg J."/>
            <person name="Griggs A."/>
            <person name="Gujja S."/>
            <person name="Hansen M."/>
            <person name="Howarth C."/>
            <person name="Imamovic A."/>
            <person name="Ireland A."/>
            <person name="Larimer J."/>
            <person name="McCowan C."/>
            <person name="Murphy C."/>
            <person name="Pearson M."/>
            <person name="Poon T.W."/>
            <person name="Priest M."/>
            <person name="Roberts A."/>
            <person name="Saif S."/>
            <person name="Shea T."/>
            <person name="Sisk P."/>
            <person name="Sykes S."/>
            <person name="Wortman J."/>
            <person name="Nusbaum C."/>
            <person name="Birren B."/>
        </authorList>
    </citation>
    <scope>NUCLEOTIDE SEQUENCE [LARGE SCALE GENOMIC DNA]</scope>
    <source>
        <strain evidence="1 2">CBS 114405</strain>
    </source>
</reference>
<dbReference type="OrthoDB" id="10248475at2759"/>
<dbReference type="RefSeq" id="XP_007754294.1">
    <property type="nucleotide sequence ID" value="XM_007756104.1"/>
</dbReference>
<dbReference type="GO" id="GO:0008270">
    <property type="term" value="F:zinc ion binding"/>
    <property type="evidence" value="ECO:0007669"/>
    <property type="project" value="InterPro"/>
</dbReference>
<sequence>MTFGEITGSLAANVTKSITFLKESPLVPEQLKSNIQGFVFDLKTGELQEVN</sequence>
<evidence type="ECO:0000313" key="2">
    <source>
        <dbReference type="Proteomes" id="UP000019473"/>
    </source>
</evidence>
<keyword evidence="2" id="KW-1185">Reference proteome</keyword>
<evidence type="ECO:0000313" key="1">
    <source>
        <dbReference type="EMBL" id="EXJ61640.1"/>
    </source>
</evidence>
<dbReference type="GO" id="GO:0004089">
    <property type="term" value="F:carbonate dehydratase activity"/>
    <property type="evidence" value="ECO:0007669"/>
    <property type="project" value="InterPro"/>
</dbReference>
<protein>
    <submittedName>
        <fullName evidence="1">Carbonate dehydratase</fullName>
    </submittedName>
</protein>
<accession>W9W9G6</accession>
<dbReference type="STRING" id="1182544.W9W9G6"/>
<dbReference type="AlphaFoldDB" id="W9W9G6"/>
<comment type="caution">
    <text evidence="1">The sequence shown here is derived from an EMBL/GenBank/DDBJ whole genome shotgun (WGS) entry which is preliminary data.</text>
</comment>
<dbReference type="EMBL" id="AMGW01000002">
    <property type="protein sequence ID" value="EXJ61640.1"/>
    <property type="molecule type" value="Genomic_DNA"/>
</dbReference>
<proteinExistence type="predicted"/>
<dbReference type="InterPro" id="IPR036874">
    <property type="entry name" value="Carbonic_anhydrase_sf"/>
</dbReference>
<dbReference type="VEuPathDB" id="FungiDB:A1O7_02069"/>
<dbReference type="HOGENOM" id="CLU_3106181_0_0_1"/>
<name>W9W9G6_9EURO</name>
<dbReference type="SUPFAM" id="SSF53056">
    <property type="entry name" value="beta-carbonic anhydrase, cab"/>
    <property type="match status" value="1"/>
</dbReference>
<dbReference type="Gene3D" id="3.40.1050.10">
    <property type="entry name" value="Carbonic anhydrase"/>
    <property type="match status" value="1"/>
</dbReference>
<organism evidence="1 2">
    <name type="scientific">Cladophialophora yegresii CBS 114405</name>
    <dbReference type="NCBI Taxonomy" id="1182544"/>
    <lineage>
        <taxon>Eukaryota</taxon>
        <taxon>Fungi</taxon>
        <taxon>Dikarya</taxon>
        <taxon>Ascomycota</taxon>
        <taxon>Pezizomycotina</taxon>
        <taxon>Eurotiomycetes</taxon>
        <taxon>Chaetothyriomycetidae</taxon>
        <taxon>Chaetothyriales</taxon>
        <taxon>Herpotrichiellaceae</taxon>
        <taxon>Cladophialophora</taxon>
    </lineage>
</organism>
<dbReference type="Proteomes" id="UP000019473">
    <property type="component" value="Unassembled WGS sequence"/>
</dbReference>
<dbReference type="GeneID" id="19176679"/>